<sequence length="202" mass="21754">MDALLLPIGHDLGALYAAGGTARRHQVRAGADLAELSDTEFAIWMLAHGIDDRDQPTRTSLIDGAERFGIDPDEAAAVIDQLQSDRLLAAVDPEDATGFAQTHQLIPLLTGLGPDPDQPWMQNIGLLNQPVVQVSTAVYDVWTWAHLAPQLWAGCEDAAEVARTAGITTADETDPHRVLAGILTSVHGLLCVRAAYLDRRTH</sequence>
<evidence type="ECO:0000313" key="3">
    <source>
        <dbReference type="Proteomes" id="UP000534306"/>
    </source>
</evidence>
<dbReference type="EMBL" id="JABJRC010000005">
    <property type="protein sequence ID" value="NOL43081.1"/>
    <property type="molecule type" value="Genomic_DNA"/>
</dbReference>
<organism evidence="2 3">
    <name type="scientific">Kribbella sandramycini</name>
    <dbReference type="NCBI Taxonomy" id="60450"/>
    <lineage>
        <taxon>Bacteria</taxon>
        <taxon>Bacillati</taxon>
        <taxon>Actinomycetota</taxon>
        <taxon>Actinomycetes</taxon>
        <taxon>Propionibacteriales</taxon>
        <taxon>Kribbellaceae</taxon>
        <taxon>Kribbella</taxon>
    </lineage>
</organism>
<gene>
    <name evidence="1" type="ORF">HNR71_001891</name>
    <name evidence="2" type="ORF">HPO96_22805</name>
</gene>
<dbReference type="EMBL" id="JACHKF010000001">
    <property type="protein sequence ID" value="MBB6566254.1"/>
    <property type="molecule type" value="Genomic_DNA"/>
</dbReference>
<reference evidence="2 3" key="1">
    <citation type="submission" date="2020-05" db="EMBL/GenBank/DDBJ databases">
        <title>Genome sequence of Kribbella sandramycini ATCC 39419.</title>
        <authorList>
            <person name="Maclea K.S."/>
            <person name="Fair J.L."/>
        </authorList>
    </citation>
    <scope>NUCLEOTIDE SEQUENCE [LARGE SCALE GENOMIC DNA]</scope>
    <source>
        <strain evidence="2 3">ATCC 39419</strain>
    </source>
</reference>
<evidence type="ECO:0000313" key="1">
    <source>
        <dbReference type="EMBL" id="MBB6566254.1"/>
    </source>
</evidence>
<dbReference type="Proteomes" id="UP000553957">
    <property type="component" value="Unassembled WGS sequence"/>
</dbReference>
<proteinExistence type="predicted"/>
<comment type="caution">
    <text evidence="2">The sequence shown here is derived from an EMBL/GenBank/DDBJ whole genome shotgun (WGS) entry which is preliminary data.</text>
</comment>
<evidence type="ECO:0000313" key="4">
    <source>
        <dbReference type="Proteomes" id="UP000553957"/>
    </source>
</evidence>
<keyword evidence="3" id="KW-1185">Reference proteome</keyword>
<name>A0A7Y4L4K2_9ACTN</name>
<accession>A0A7Y4L4K2</accession>
<dbReference type="AlphaFoldDB" id="A0A7Y4L4K2"/>
<protein>
    <submittedName>
        <fullName evidence="2">Uncharacterized protein</fullName>
    </submittedName>
</protein>
<dbReference type="RefSeq" id="WP_171675709.1">
    <property type="nucleotide sequence ID" value="NZ_BAAAGT010000010.1"/>
</dbReference>
<dbReference type="Proteomes" id="UP000534306">
    <property type="component" value="Unassembled WGS sequence"/>
</dbReference>
<reference evidence="1 4" key="2">
    <citation type="submission" date="2020-08" db="EMBL/GenBank/DDBJ databases">
        <title>Sequencing the genomes of 1000 actinobacteria strains.</title>
        <authorList>
            <person name="Klenk H.-P."/>
        </authorList>
    </citation>
    <scope>NUCLEOTIDE SEQUENCE [LARGE SCALE GENOMIC DNA]</scope>
    <source>
        <strain evidence="1 4">DSM 15626</strain>
    </source>
</reference>
<evidence type="ECO:0000313" key="2">
    <source>
        <dbReference type="EMBL" id="NOL43081.1"/>
    </source>
</evidence>